<dbReference type="PANTHER" id="PTHR33734">
    <property type="entry name" value="LYSM DOMAIN-CONTAINING GPI-ANCHORED PROTEIN 2"/>
    <property type="match status" value="1"/>
</dbReference>
<feature type="signal peptide" evidence="1">
    <location>
        <begin position="1"/>
        <end position="23"/>
    </location>
</feature>
<dbReference type="InterPro" id="IPR018392">
    <property type="entry name" value="LysM"/>
</dbReference>
<dbReference type="InterPro" id="IPR036779">
    <property type="entry name" value="LysM_dom_sf"/>
</dbReference>
<dbReference type="SMART" id="SM00257">
    <property type="entry name" value="LysM"/>
    <property type="match status" value="2"/>
</dbReference>
<accession>A0ABU5KNC0</accession>
<dbReference type="CDD" id="cd00118">
    <property type="entry name" value="LysM"/>
    <property type="match status" value="2"/>
</dbReference>
<evidence type="ECO:0000259" key="2">
    <source>
        <dbReference type="PROSITE" id="PS51782"/>
    </source>
</evidence>
<dbReference type="PANTHER" id="PTHR33734:SF22">
    <property type="entry name" value="MEMBRANE-BOUND LYTIC MUREIN TRANSGLYCOSYLASE D"/>
    <property type="match status" value="1"/>
</dbReference>
<dbReference type="SUPFAM" id="SSF54106">
    <property type="entry name" value="LysM domain"/>
    <property type="match status" value="2"/>
</dbReference>
<dbReference type="Pfam" id="PF01476">
    <property type="entry name" value="LysM"/>
    <property type="match status" value="2"/>
</dbReference>
<proteinExistence type="predicted"/>
<evidence type="ECO:0000313" key="3">
    <source>
        <dbReference type="EMBL" id="MDZ5712759.1"/>
    </source>
</evidence>
<keyword evidence="4" id="KW-1185">Reference proteome</keyword>
<comment type="caution">
    <text evidence="3">The sequence shown here is derived from an EMBL/GenBank/DDBJ whole genome shotgun (WGS) entry which is preliminary data.</text>
</comment>
<protein>
    <submittedName>
        <fullName evidence="3">LysM peptidoglycan-binding domain-containing protein</fullName>
    </submittedName>
</protein>
<feature type="domain" description="LysM" evidence="2">
    <location>
        <begin position="28"/>
        <end position="71"/>
    </location>
</feature>
<evidence type="ECO:0000256" key="1">
    <source>
        <dbReference type="SAM" id="SignalP"/>
    </source>
</evidence>
<keyword evidence="1" id="KW-0732">Signal</keyword>
<reference evidence="3 4" key="1">
    <citation type="submission" date="2023-12" db="EMBL/GenBank/DDBJ databases">
        <title>Jeotgalibacillus haloalkaliphilus sp. nov., a novel salt-tolerant bacteria, isolated from the estuary of the Fenhe River into the Yellow River.</title>
        <authorList>
            <person name="Li Y."/>
        </authorList>
    </citation>
    <scope>NUCLEOTIDE SEQUENCE [LARGE SCALE GENOMIC DNA]</scope>
    <source>
        <strain evidence="3 4">HH7-29</strain>
    </source>
</reference>
<dbReference type="Proteomes" id="UP001292084">
    <property type="component" value="Unassembled WGS sequence"/>
</dbReference>
<evidence type="ECO:0000313" key="4">
    <source>
        <dbReference type="Proteomes" id="UP001292084"/>
    </source>
</evidence>
<organism evidence="3 4">
    <name type="scientific">Jeotgalibacillus haloalkalitolerans</name>
    <dbReference type="NCBI Taxonomy" id="3104292"/>
    <lineage>
        <taxon>Bacteria</taxon>
        <taxon>Bacillati</taxon>
        <taxon>Bacillota</taxon>
        <taxon>Bacilli</taxon>
        <taxon>Bacillales</taxon>
        <taxon>Caryophanaceae</taxon>
        <taxon>Jeotgalibacillus</taxon>
    </lineage>
</organism>
<gene>
    <name evidence="3" type="ORF">UFB30_11020</name>
</gene>
<dbReference type="RefSeq" id="WP_322421738.1">
    <property type="nucleotide sequence ID" value="NZ_JAXQNN010000003.1"/>
</dbReference>
<feature type="domain" description="LysM" evidence="2">
    <location>
        <begin position="87"/>
        <end position="115"/>
    </location>
</feature>
<dbReference type="EMBL" id="JAXQNN010000003">
    <property type="protein sequence ID" value="MDZ5712759.1"/>
    <property type="molecule type" value="Genomic_DNA"/>
</dbReference>
<name>A0ABU5KNC0_9BACL</name>
<dbReference type="Gene3D" id="3.10.350.10">
    <property type="entry name" value="LysM domain"/>
    <property type="match status" value="2"/>
</dbReference>
<sequence length="115" mass="12565">MKIAAAVMTLAIIFSFTGIVAEAEENIDHYQVQSGDTLWRIATEHQTSVAKLKTLNQLSSNEIITNQVLKIPAVSEEAVLTTDTESRIYTVASGDTLASIARNQSTTVDKLRELN</sequence>
<feature type="chain" id="PRO_5047062288" evidence="1">
    <location>
        <begin position="24"/>
        <end position="115"/>
    </location>
</feature>
<dbReference type="PROSITE" id="PS51782">
    <property type="entry name" value="LYSM"/>
    <property type="match status" value="2"/>
</dbReference>